<organism evidence="1">
    <name type="scientific">Candidatus Thiocaldithrix dubininis</name>
    <dbReference type="NCBI Taxonomy" id="3080823"/>
    <lineage>
        <taxon>Bacteria</taxon>
        <taxon>Pseudomonadati</taxon>
        <taxon>Pseudomonadota</taxon>
        <taxon>Gammaproteobacteria</taxon>
        <taxon>Thiotrichales</taxon>
        <taxon>Thiotrichaceae</taxon>
        <taxon>Candidatus Thiocaldithrix</taxon>
    </lineage>
</organism>
<evidence type="ECO:0000313" key="1">
    <source>
        <dbReference type="EMBL" id="WGZ89834.1"/>
    </source>
</evidence>
<gene>
    <name evidence="1" type="ORF">QJT80_10000</name>
</gene>
<sequence length="80" mass="9126">MLDQMQTMQSLFEQLGLPSDDASIEQFIATHCIPDGVRMFDADFWSPAQASFIKQGLTQDNEWAIVIDELNTRLRPKPQV</sequence>
<dbReference type="Proteomes" id="UP001300672">
    <property type="component" value="Chromosome"/>
</dbReference>
<reference evidence="1" key="2">
    <citation type="submission" date="2023-04" db="EMBL/GenBank/DDBJ databases">
        <authorList>
            <person name="Beletskiy A.V."/>
            <person name="Mardanov A.V."/>
            <person name="Ravin N.V."/>
        </authorList>
    </citation>
    <scope>NUCLEOTIDE SEQUENCE</scope>
    <source>
        <strain evidence="1">GKL-01</strain>
    </source>
</reference>
<dbReference type="KEGG" id="tdu:QJT80_10000"/>
<dbReference type="Gene3D" id="1.10.10.1130">
    <property type="entry name" value="Uncharacterised protein PF10982, DUF2789"/>
    <property type="match status" value="1"/>
</dbReference>
<dbReference type="EMBL" id="CP124755">
    <property type="protein sequence ID" value="WGZ89834.1"/>
    <property type="molecule type" value="Genomic_DNA"/>
</dbReference>
<dbReference type="Pfam" id="PF10982">
    <property type="entry name" value="DUF2789"/>
    <property type="match status" value="1"/>
</dbReference>
<dbReference type="InterPro" id="IPR021250">
    <property type="entry name" value="DUF2789"/>
</dbReference>
<name>A0AA95KCX6_9GAMM</name>
<accession>A0AA95KCX6</accession>
<dbReference type="InterPro" id="IPR038086">
    <property type="entry name" value="DUF2789_sf"/>
</dbReference>
<protein>
    <submittedName>
        <fullName evidence="1">DUF2789 domain-containing protein</fullName>
    </submittedName>
</protein>
<reference evidence="1" key="1">
    <citation type="journal article" date="2023" name="Int. J. Mol. Sci.">
        <title>Metagenomics Revealed a New Genus 'Candidatus Thiocaldithrix dubininis' gen. nov., sp. nov. and a New Species 'Candidatus Thiothrix putei' sp. nov. in the Family Thiotrichaceae, Some Members of Which Have Traits of Both Na+- and H+-Motive Energetics.</title>
        <authorList>
            <person name="Ravin N.V."/>
            <person name="Muntyan M.S."/>
            <person name="Smolyakov D.D."/>
            <person name="Rudenko T.S."/>
            <person name="Beletsky A.V."/>
            <person name="Mardanov A.V."/>
            <person name="Grabovich M.Y."/>
        </authorList>
    </citation>
    <scope>NUCLEOTIDE SEQUENCE</scope>
    <source>
        <strain evidence="1">GKL-01</strain>
    </source>
</reference>
<proteinExistence type="predicted"/>
<dbReference type="AlphaFoldDB" id="A0AA95KCX6"/>